<dbReference type="PANTHER" id="PTHR14237">
    <property type="entry name" value="MOLYBDOPTERIN COFACTOR SULFURASE MOSC"/>
    <property type="match status" value="1"/>
</dbReference>
<dbReference type="InterPro" id="IPR015424">
    <property type="entry name" value="PyrdxlP-dep_Trfase"/>
</dbReference>
<dbReference type="InterPro" id="IPR015421">
    <property type="entry name" value="PyrdxlP-dep_Trfase_major"/>
</dbReference>
<reference evidence="3 4" key="1">
    <citation type="submission" date="2020-07" db="EMBL/GenBank/DDBJ databases">
        <title>Comparative genomics of pyrophilous fungi reveals a link between fire events and developmental genes.</title>
        <authorList>
            <consortium name="DOE Joint Genome Institute"/>
            <person name="Steindorff A.S."/>
            <person name="Carver A."/>
            <person name="Calhoun S."/>
            <person name="Stillman K."/>
            <person name="Liu H."/>
            <person name="Lipzen A."/>
            <person name="Pangilinan J."/>
            <person name="Labutti K."/>
            <person name="Bruns T.D."/>
            <person name="Grigoriev I.V."/>
        </authorList>
    </citation>
    <scope>NUCLEOTIDE SEQUENCE [LARGE SCALE GENOMIC DNA]</scope>
    <source>
        <strain evidence="3 4">CBS 144469</strain>
    </source>
</reference>
<evidence type="ECO:0000256" key="1">
    <source>
        <dbReference type="SAM" id="MobiDB-lite"/>
    </source>
</evidence>
<dbReference type="SUPFAM" id="SSF53383">
    <property type="entry name" value="PLP-dependent transferases"/>
    <property type="match status" value="1"/>
</dbReference>
<dbReference type="OrthoDB" id="10264306at2759"/>
<gene>
    <name evidence="3" type="ORF">DFP72DRAFT_1064168</name>
</gene>
<sequence length="556" mass="60646">MFFSCLPKLKLKRSKPKPANIFGQDPKSKKRAAWSSSSPSLVEPEQDEKSTPASQPLGEDWSKFLQEYPEYSLTSKLDDLRKTDFTRLDKSGETYVDYMGGSLYPESIVERHTSFLKEAVLGNTHSINNSSRASSKHADEAREAVLSFFDAPSDVYTVVFTANASGALKLVGESFPFKQGSAYVLSIDSHNSVNGIREFARAKGAHTAYIPATSTGGFELDQAKSTLDKYRSSTSSPCLFALTGQSNISNWKAPLASISQHASSLGYNVLVDAAALAANSTISLSKNPYVDAMAISFYKMFGFPTGVGALVIRKEFLSKLKRPWFAGGTVDFVKAPGEGMIWAEDLHEQFADGTINYLSLPAITYGLQFLSGYLPLLPLRLSCLLHHLTDSLLQLRHPNGNAVVRILSSIPQDRVRSVGQQSDVGSLVSLIFLDNMYIQPLGQILQNSFIEHAASKRNISLRTGCVCNPGAAHAMLGIPSQIEAAFASLSASGVQPTRARVEGILGREIGVVRISLGLASNYEDVMKVVRFAEGIADAPTRERWMGEWRRAEDAHV</sequence>
<organism evidence="3 4">
    <name type="scientific">Ephemerocybe angulata</name>
    <dbReference type="NCBI Taxonomy" id="980116"/>
    <lineage>
        <taxon>Eukaryota</taxon>
        <taxon>Fungi</taxon>
        <taxon>Dikarya</taxon>
        <taxon>Basidiomycota</taxon>
        <taxon>Agaricomycotina</taxon>
        <taxon>Agaricomycetes</taxon>
        <taxon>Agaricomycetidae</taxon>
        <taxon>Agaricales</taxon>
        <taxon>Agaricineae</taxon>
        <taxon>Psathyrellaceae</taxon>
        <taxon>Ephemerocybe</taxon>
    </lineage>
</organism>
<evidence type="ECO:0000313" key="4">
    <source>
        <dbReference type="Proteomes" id="UP000521943"/>
    </source>
</evidence>
<dbReference type="Proteomes" id="UP000521943">
    <property type="component" value="Unassembled WGS sequence"/>
</dbReference>
<dbReference type="PANTHER" id="PTHR14237:SF80">
    <property type="entry name" value="MOLYBDENUM COFACTOR SULFURASE"/>
    <property type="match status" value="1"/>
</dbReference>
<feature type="domain" description="Aminotransferase class V" evidence="2">
    <location>
        <begin position="95"/>
        <end position="370"/>
    </location>
</feature>
<evidence type="ECO:0000313" key="3">
    <source>
        <dbReference type="EMBL" id="KAF6759205.1"/>
    </source>
</evidence>
<proteinExistence type="predicted"/>
<dbReference type="InterPro" id="IPR000192">
    <property type="entry name" value="Aminotrans_V_dom"/>
</dbReference>
<dbReference type="Gene3D" id="3.40.640.10">
    <property type="entry name" value="Type I PLP-dependent aspartate aminotransferase-like (Major domain)"/>
    <property type="match status" value="1"/>
</dbReference>
<keyword evidence="4" id="KW-1185">Reference proteome</keyword>
<name>A0A8H6I5D0_9AGAR</name>
<dbReference type="Pfam" id="PF00266">
    <property type="entry name" value="Aminotran_5"/>
    <property type="match status" value="1"/>
</dbReference>
<feature type="region of interest" description="Disordered" evidence="1">
    <location>
        <begin position="13"/>
        <end position="58"/>
    </location>
</feature>
<dbReference type="EMBL" id="JACGCI010000016">
    <property type="protein sequence ID" value="KAF6759205.1"/>
    <property type="molecule type" value="Genomic_DNA"/>
</dbReference>
<dbReference type="InterPro" id="IPR015422">
    <property type="entry name" value="PyrdxlP-dep_Trfase_small"/>
</dbReference>
<dbReference type="Gene3D" id="3.90.1150.10">
    <property type="entry name" value="Aspartate Aminotransferase, domain 1"/>
    <property type="match status" value="1"/>
</dbReference>
<keyword evidence="3" id="KW-0808">Transferase</keyword>
<dbReference type="AlphaFoldDB" id="A0A8H6I5D0"/>
<protein>
    <submittedName>
        <fullName evidence="3">PLP-dependent transferase</fullName>
    </submittedName>
</protein>
<dbReference type="GO" id="GO:0043545">
    <property type="term" value="P:molybdopterin cofactor metabolic process"/>
    <property type="evidence" value="ECO:0007669"/>
    <property type="project" value="TreeGrafter"/>
</dbReference>
<comment type="caution">
    <text evidence="3">The sequence shown here is derived from an EMBL/GenBank/DDBJ whole genome shotgun (WGS) entry which is preliminary data.</text>
</comment>
<evidence type="ECO:0000259" key="2">
    <source>
        <dbReference type="Pfam" id="PF00266"/>
    </source>
</evidence>
<dbReference type="GO" id="GO:0008265">
    <property type="term" value="F:molybdenum cofactor sulfurtransferase activity"/>
    <property type="evidence" value="ECO:0007669"/>
    <property type="project" value="TreeGrafter"/>
</dbReference>
<accession>A0A8H6I5D0</accession>